<feature type="region of interest" description="Disordered" evidence="1">
    <location>
        <begin position="309"/>
        <end position="476"/>
    </location>
</feature>
<evidence type="ECO:0000313" key="2">
    <source>
        <dbReference type="EMBL" id="EFI97105.1"/>
    </source>
</evidence>
<reference evidence="2 3" key="1">
    <citation type="journal article" date="2010" name="Nat. Biotechnol.">
        <title>Genome sequence of the model mushroom Schizophyllum commune.</title>
        <authorList>
            <person name="Ohm R.A."/>
            <person name="de Jong J.F."/>
            <person name="Lugones L.G."/>
            <person name="Aerts A."/>
            <person name="Kothe E."/>
            <person name="Stajich J.E."/>
            <person name="de Vries R.P."/>
            <person name="Record E."/>
            <person name="Levasseur A."/>
            <person name="Baker S.E."/>
            <person name="Bartholomew K.A."/>
            <person name="Coutinho P.M."/>
            <person name="Erdmann S."/>
            <person name="Fowler T.J."/>
            <person name="Gathman A.C."/>
            <person name="Lombard V."/>
            <person name="Henrissat B."/>
            <person name="Knabe N."/>
            <person name="Kuees U."/>
            <person name="Lilly W.W."/>
            <person name="Lindquist E."/>
            <person name="Lucas S."/>
            <person name="Magnuson J.K."/>
            <person name="Piumi F."/>
            <person name="Raudaskoski M."/>
            <person name="Salamov A."/>
            <person name="Schmutz J."/>
            <person name="Schwarze F.W.M.R."/>
            <person name="vanKuyk P.A."/>
            <person name="Horton J.S."/>
            <person name="Grigoriev I.V."/>
            <person name="Woesten H.A.B."/>
        </authorList>
    </citation>
    <scope>NUCLEOTIDE SEQUENCE [LARGE SCALE GENOMIC DNA]</scope>
    <source>
        <strain evidence="3">H4-8 / FGSC 9210</strain>
    </source>
</reference>
<dbReference type="HOGENOM" id="CLU_573852_0_0_1"/>
<feature type="region of interest" description="Disordered" evidence="1">
    <location>
        <begin position="167"/>
        <end position="270"/>
    </location>
</feature>
<sequence length="476" mass="52349">MGRRSFSRASSSLICDLPLTMPLGNIVTRGFHKKVKPADWPERHHMCSNPDCMFPNPPKSVSGRYDCLGYPQPGVHCFGVFDVSERKAERNDRIEKSQKREMYSKEKVRVQHYNAKFFRQFDEPQPEFPRQHERPRPVPRPAEAAEPLVLPSMLDSTSDNQSVFMRSLSPTRRAPRPPEDDGRVTPASSSTSCTSDLSRSCSPIMRGRSTDARPLADGVRPLRIDKDSIRSKAAAATTPAHHKTSSRQPATHGRDTPSSSRSPSGSLEAQREFHMHRAMSPPPAPGAPIKVEGLQFMTTSRQLPTARTVYGHKHGVVPDTYSSTPTPARPPREAAAPRPATSSAARHGAAFSHWNSSSMRGSPHATTSRNPTSGRSARPEADNPPRAVASPRHASPAATSRPSASTSRTDANGTFRRRVEVAKPLPPLPPGHKVSSSDPTPMRPQSPTPRTRNVRPMSPERFASKPLTGGLQYKYY</sequence>
<dbReference type="OMA" id="CFEGHLE"/>
<dbReference type="InParanoid" id="D8Q3T0"/>
<feature type="compositionally biased region" description="Polar residues" evidence="1">
    <location>
        <begin position="353"/>
        <end position="375"/>
    </location>
</feature>
<dbReference type="Proteomes" id="UP000007431">
    <property type="component" value="Unassembled WGS sequence"/>
</dbReference>
<feature type="compositionally biased region" description="Basic and acidic residues" evidence="1">
    <location>
        <begin position="220"/>
        <end position="230"/>
    </location>
</feature>
<organism evidence="3">
    <name type="scientific">Schizophyllum commune (strain H4-8 / FGSC 9210)</name>
    <name type="common">Split gill fungus</name>
    <dbReference type="NCBI Taxonomy" id="578458"/>
    <lineage>
        <taxon>Eukaryota</taxon>
        <taxon>Fungi</taxon>
        <taxon>Dikarya</taxon>
        <taxon>Basidiomycota</taxon>
        <taxon>Agaricomycotina</taxon>
        <taxon>Agaricomycetes</taxon>
        <taxon>Agaricomycetidae</taxon>
        <taxon>Agaricales</taxon>
        <taxon>Schizophyllaceae</taxon>
        <taxon>Schizophyllum</taxon>
    </lineage>
</organism>
<keyword evidence="3" id="KW-1185">Reference proteome</keyword>
<feature type="compositionally biased region" description="Low complexity" evidence="1">
    <location>
        <begin position="257"/>
        <end position="266"/>
    </location>
</feature>
<evidence type="ECO:0000313" key="3">
    <source>
        <dbReference type="Proteomes" id="UP000007431"/>
    </source>
</evidence>
<feature type="compositionally biased region" description="Low complexity" evidence="1">
    <location>
        <begin position="333"/>
        <end position="346"/>
    </location>
</feature>
<dbReference type="EMBL" id="GL377306">
    <property type="protein sequence ID" value="EFI97105.1"/>
    <property type="molecule type" value="Genomic_DNA"/>
</dbReference>
<name>D8Q3T0_SCHCM</name>
<accession>D8Q3T0</accession>
<feature type="region of interest" description="Disordered" evidence="1">
    <location>
        <begin position="119"/>
        <end position="140"/>
    </location>
</feature>
<feature type="compositionally biased region" description="Low complexity" evidence="1">
    <location>
        <begin position="389"/>
        <end position="411"/>
    </location>
</feature>
<dbReference type="VEuPathDB" id="FungiDB:SCHCODRAFT_02579805"/>
<feature type="non-terminal residue" evidence="2">
    <location>
        <position position="476"/>
    </location>
</feature>
<protein>
    <submittedName>
        <fullName evidence="2">Uncharacterized protein</fullName>
    </submittedName>
</protein>
<evidence type="ECO:0000256" key="1">
    <source>
        <dbReference type="SAM" id="MobiDB-lite"/>
    </source>
</evidence>
<proteinExistence type="predicted"/>
<feature type="compositionally biased region" description="Low complexity" evidence="1">
    <location>
        <begin position="188"/>
        <end position="202"/>
    </location>
</feature>
<gene>
    <name evidence="2" type="ORF">SCHCODRAFT_108653</name>
</gene>
<dbReference type="AlphaFoldDB" id="D8Q3T0"/>